<reference evidence="1" key="1">
    <citation type="submission" date="2020-11" db="EMBL/GenBank/DDBJ databases">
        <authorList>
            <consortium name="DOE Joint Genome Institute"/>
            <person name="Ahrendt S."/>
            <person name="Riley R."/>
            <person name="Andreopoulos W."/>
            <person name="LaButti K."/>
            <person name="Pangilinan J."/>
            <person name="Ruiz-duenas F.J."/>
            <person name="Barrasa J.M."/>
            <person name="Sanchez-Garcia M."/>
            <person name="Camarero S."/>
            <person name="Miyauchi S."/>
            <person name="Serrano A."/>
            <person name="Linde D."/>
            <person name="Babiker R."/>
            <person name="Drula E."/>
            <person name="Ayuso-Fernandez I."/>
            <person name="Pacheco R."/>
            <person name="Padilla G."/>
            <person name="Ferreira P."/>
            <person name="Barriuso J."/>
            <person name="Kellner H."/>
            <person name="Castanera R."/>
            <person name="Alfaro M."/>
            <person name="Ramirez L."/>
            <person name="Pisabarro A.G."/>
            <person name="Kuo A."/>
            <person name="Tritt A."/>
            <person name="Lipzen A."/>
            <person name="He G."/>
            <person name="Yan M."/>
            <person name="Ng V."/>
            <person name="Cullen D."/>
            <person name="Martin F."/>
            <person name="Rosso M.-N."/>
            <person name="Henrissat B."/>
            <person name="Hibbett D."/>
            <person name="Martinez A.T."/>
            <person name="Grigoriev I.V."/>
        </authorList>
    </citation>
    <scope>NUCLEOTIDE SEQUENCE</scope>
    <source>
        <strain evidence="1">AH 44721</strain>
    </source>
</reference>
<name>A0A9P5NSS4_GYMJU</name>
<organism evidence="1 2">
    <name type="scientific">Gymnopilus junonius</name>
    <name type="common">Spectacular rustgill mushroom</name>
    <name type="synonym">Gymnopilus spectabilis subsp. junonius</name>
    <dbReference type="NCBI Taxonomy" id="109634"/>
    <lineage>
        <taxon>Eukaryota</taxon>
        <taxon>Fungi</taxon>
        <taxon>Dikarya</taxon>
        <taxon>Basidiomycota</taxon>
        <taxon>Agaricomycotina</taxon>
        <taxon>Agaricomycetes</taxon>
        <taxon>Agaricomycetidae</taxon>
        <taxon>Agaricales</taxon>
        <taxon>Agaricineae</taxon>
        <taxon>Hymenogastraceae</taxon>
        <taxon>Gymnopilus</taxon>
    </lineage>
</organism>
<gene>
    <name evidence="1" type="ORF">CPB84DRAFT_781332</name>
</gene>
<proteinExistence type="predicted"/>
<evidence type="ECO:0000313" key="2">
    <source>
        <dbReference type="Proteomes" id="UP000724874"/>
    </source>
</evidence>
<keyword evidence="2" id="KW-1185">Reference proteome</keyword>
<sequence length="167" mass="18912">MESTPRAEYKNKRTLLCSVTHHKLQWSTHRHNQLPMAIHAQAARSRPSANGTPYCRLPHLQPPHPHEALISTYLRRACGASRRLLASTTRFAARRDFSNSQFPTVREHNSFFPRHRLCFFIIRATTTVACCSPIANTSLPHANLFLHHHASSSSTNTPGPENLLQSF</sequence>
<dbReference type="AlphaFoldDB" id="A0A9P5NSS4"/>
<evidence type="ECO:0000313" key="1">
    <source>
        <dbReference type="EMBL" id="KAF8903282.1"/>
    </source>
</evidence>
<accession>A0A9P5NSS4</accession>
<dbReference type="Proteomes" id="UP000724874">
    <property type="component" value="Unassembled WGS sequence"/>
</dbReference>
<protein>
    <submittedName>
        <fullName evidence="1">Uncharacterized protein</fullName>
    </submittedName>
</protein>
<dbReference type="EMBL" id="JADNYJ010000031">
    <property type="protein sequence ID" value="KAF8903282.1"/>
    <property type="molecule type" value="Genomic_DNA"/>
</dbReference>
<comment type="caution">
    <text evidence="1">The sequence shown here is derived from an EMBL/GenBank/DDBJ whole genome shotgun (WGS) entry which is preliminary data.</text>
</comment>